<feature type="compositionally biased region" description="Acidic residues" evidence="1">
    <location>
        <begin position="28"/>
        <end position="52"/>
    </location>
</feature>
<reference evidence="2" key="1">
    <citation type="submission" date="2023-04" db="EMBL/GenBank/DDBJ databases">
        <title>Phytophthora lilii NBRC 32176.</title>
        <authorList>
            <person name="Ichikawa N."/>
            <person name="Sato H."/>
            <person name="Tonouchi N."/>
        </authorList>
    </citation>
    <scope>NUCLEOTIDE SEQUENCE</scope>
    <source>
        <strain evidence="2">NBRC 32176</strain>
    </source>
</reference>
<protein>
    <submittedName>
        <fullName evidence="2">Unnamed protein product</fullName>
    </submittedName>
</protein>
<evidence type="ECO:0000313" key="2">
    <source>
        <dbReference type="EMBL" id="GMF11536.1"/>
    </source>
</evidence>
<evidence type="ECO:0000256" key="1">
    <source>
        <dbReference type="SAM" id="MobiDB-lite"/>
    </source>
</evidence>
<sequence>MEKRPLSLITFDSMILKKDANTPGIYYDAEDSDEYEDDDASSCNDSDGDADEAANSGGDCAEAQGPTQEAMNYGLAYTYDYTSE</sequence>
<dbReference type="Proteomes" id="UP001165083">
    <property type="component" value="Unassembled WGS sequence"/>
</dbReference>
<proteinExistence type="predicted"/>
<dbReference type="AlphaFoldDB" id="A0A9W6WNM3"/>
<organism evidence="2 3">
    <name type="scientific">Phytophthora lilii</name>
    <dbReference type="NCBI Taxonomy" id="2077276"/>
    <lineage>
        <taxon>Eukaryota</taxon>
        <taxon>Sar</taxon>
        <taxon>Stramenopiles</taxon>
        <taxon>Oomycota</taxon>
        <taxon>Peronosporomycetes</taxon>
        <taxon>Peronosporales</taxon>
        <taxon>Peronosporaceae</taxon>
        <taxon>Phytophthora</taxon>
    </lineage>
</organism>
<gene>
    <name evidence="2" type="ORF">Plil01_000223000</name>
</gene>
<name>A0A9W6WNM3_9STRA</name>
<feature type="region of interest" description="Disordered" evidence="1">
    <location>
        <begin position="27"/>
        <end position="69"/>
    </location>
</feature>
<accession>A0A9W6WNM3</accession>
<keyword evidence="3" id="KW-1185">Reference proteome</keyword>
<evidence type="ECO:0000313" key="3">
    <source>
        <dbReference type="Proteomes" id="UP001165083"/>
    </source>
</evidence>
<comment type="caution">
    <text evidence="2">The sequence shown here is derived from an EMBL/GenBank/DDBJ whole genome shotgun (WGS) entry which is preliminary data.</text>
</comment>
<dbReference type="EMBL" id="BSXW01000078">
    <property type="protein sequence ID" value="GMF11536.1"/>
    <property type="molecule type" value="Genomic_DNA"/>
</dbReference>